<accession>X1HN00</accession>
<dbReference type="Gene3D" id="3.50.50.60">
    <property type="entry name" value="FAD/NAD(P)-binding domain"/>
    <property type="match status" value="1"/>
</dbReference>
<name>X1HN00_9ZZZZ</name>
<evidence type="ECO:0000313" key="1">
    <source>
        <dbReference type="EMBL" id="GAH71481.1"/>
    </source>
</evidence>
<protein>
    <recommendedName>
        <fullName evidence="2">FAD/NAD(P)-binding domain-containing protein</fullName>
    </recommendedName>
</protein>
<proteinExistence type="predicted"/>
<feature type="non-terminal residue" evidence="1">
    <location>
        <position position="95"/>
    </location>
</feature>
<gene>
    <name evidence="1" type="ORF">S03H2_55031</name>
</gene>
<dbReference type="SUPFAM" id="SSF51905">
    <property type="entry name" value="FAD/NAD(P)-binding domain"/>
    <property type="match status" value="1"/>
</dbReference>
<comment type="caution">
    <text evidence="1">The sequence shown here is derived from an EMBL/GenBank/DDBJ whole genome shotgun (WGS) entry which is preliminary data.</text>
</comment>
<dbReference type="EMBL" id="BARU01035124">
    <property type="protein sequence ID" value="GAH71481.1"/>
    <property type="molecule type" value="Genomic_DNA"/>
</dbReference>
<evidence type="ECO:0008006" key="2">
    <source>
        <dbReference type="Google" id="ProtNLM"/>
    </source>
</evidence>
<organism evidence="1">
    <name type="scientific">marine sediment metagenome</name>
    <dbReference type="NCBI Taxonomy" id="412755"/>
    <lineage>
        <taxon>unclassified sequences</taxon>
        <taxon>metagenomes</taxon>
        <taxon>ecological metagenomes</taxon>
    </lineage>
</organism>
<reference evidence="1" key="1">
    <citation type="journal article" date="2014" name="Front. Microbiol.">
        <title>High frequency of phylogenetically diverse reductive dehalogenase-homologous genes in deep subseafloor sedimentary metagenomes.</title>
        <authorList>
            <person name="Kawai M."/>
            <person name="Futagami T."/>
            <person name="Toyoda A."/>
            <person name="Takaki Y."/>
            <person name="Nishi S."/>
            <person name="Hori S."/>
            <person name="Arai W."/>
            <person name="Tsubouchi T."/>
            <person name="Morono Y."/>
            <person name="Uchiyama I."/>
            <person name="Ito T."/>
            <person name="Fujiyama A."/>
            <person name="Inagaki F."/>
            <person name="Takami H."/>
        </authorList>
    </citation>
    <scope>NUCLEOTIDE SEQUENCE</scope>
    <source>
        <strain evidence="1">Expedition CK06-06</strain>
    </source>
</reference>
<dbReference type="AlphaFoldDB" id="X1HN00"/>
<sequence>MEKHELVIVGGSAGGIQAAICAQKHHGLKDVVVIRPEAKAMIPCGIPYIYGTLGGVEKNILPDKLLGEAKLRVDEVVSIDRKGRAVTLRGGDVVG</sequence>
<dbReference type="InterPro" id="IPR036188">
    <property type="entry name" value="FAD/NAD-bd_sf"/>
</dbReference>